<gene>
    <name evidence="5" type="ORF">FNU79_13525</name>
</gene>
<evidence type="ECO:0000256" key="2">
    <source>
        <dbReference type="ARBA" id="ARBA00023315"/>
    </source>
</evidence>
<dbReference type="SUPFAM" id="SSF69593">
    <property type="entry name" value="Glycerol-3-phosphate (1)-acyltransferase"/>
    <property type="match status" value="1"/>
</dbReference>
<evidence type="ECO:0000256" key="3">
    <source>
        <dbReference type="SAM" id="MobiDB-lite"/>
    </source>
</evidence>
<feature type="domain" description="Phospholipid/glycerol acyltransferase" evidence="4">
    <location>
        <begin position="82"/>
        <end position="192"/>
    </location>
</feature>
<dbReference type="GO" id="GO:0003841">
    <property type="term" value="F:1-acylglycerol-3-phosphate O-acyltransferase activity"/>
    <property type="evidence" value="ECO:0007669"/>
    <property type="project" value="TreeGrafter"/>
</dbReference>
<dbReference type="EMBL" id="VKDB01000016">
    <property type="protein sequence ID" value="TSA82583.1"/>
    <property type="molecule type" value="Genomic_DNA"/>
</dbReference>
<feature type="region of interest" description="Disordered" evidence="3">
    <location>
        <begin position="1"/>
        <end position="38"/>
    </location>
</feature>
<keyword evidence="2 5" id="KW-0012">Acyltransferase</keyword>
<dbReference type="PANTHER" id="PTHR10434">
    <property type="entry name" value="1-ACYL-SN-GLYCEROL-3-PHOSPHATE ACYLTRANSFERASE"/>
    <property type="match status" value="1"/>
</dbReference>
<organism evidence="5 6">
    <name type="scientific">Deinococcus detaillensis</name>
    <dbReference type="NCBI Taxonomy" id="2592048"/>
    <lineage>
        <taxon>Bacteria</taxon>
        <taxon>Thermotogati</taxon>
        <taxon>Deinococcota</taxon>
        <taxon>Deinococci</taxon>
        <taxon>Deinococcales</taxon>
        <taxon>Deinococcaceae</taxon>
        <taxon>Deinococcus</taxon>
    </lineage>
</organism>
<dbReference type="CDD" id="cd07989">
    <property type="entry name" value="LPLAT_AGPAT-like"/>
    <property type="match status" value="1"/>
</dbReference>
<dbReference type="RefSeq" id="WP_143721343.1">
    <property type="nucleotide sequence ID" value="NZ_VKDB01000016.1"/>
</dbReference>
<keyword evidence="6" id="KW-1185">Reference proteome</keyword>
<reference evidence="5 6" key="1">
    <citation type="submission" date="2019-07" db="EMBL/GenBank/DDBJ databases">
        <title>Deinococcus detaillus sp. nov., isolated from humus soil in Antarctica.</title>
        <authorList>
            <person name="Zhang K."/>
        </authorList>
    </citation>
    <scope>NUCLEOTIDE SEQUENCE [LARGE SCALE GENOMIC DNA]</scope>
    <source>
        <strain evidence="5 6">H1</strain>
    </source>
</reference>
<evidence type="ECO:0000256" key="1">
    <source>
        <dbReference type="ARBA" id="ARBA00022679"/>
    </source>
</evidence>
<protein>
    <submittedName>
        <fullName evidence="5">1-acyl-sn-glycerol-3-phosphate acyltransferase</fullName>
    </submittedName>
</protein>
<evidence type="ECO:0000259" key="4">
    <source>
        <dbReference type="SMART" id="SM00563"/>
    </source>
</evidence>
<dbReference type="Pfam" id="PF01553">
    <property type="entry name" value="Acyltransferase"/>
    <property type="match status" value="1"/>
</dbReference>
<accession>A0A553UQU1</accession>
<dbReference type="GO" id="GO:0006654">
    <property type="term" value="P:phosphatidic acid biosynthetic process"/>
    <property type="evidence" value="ECO:0007669"/>
    <property type="project" value="TreeGrafter"/>
</dbReference>
<dbReference type="AlphaFoldDB" id="A0A553UQU1"/>
<comment type="caution">
    <text evidence="5">The sequence shown here is derived from an EMBL/GenBank/DDBJ whole genome shotgun (WGS) entry which is preliminary data.</text>
</comment>
<dbReference type="PANTHER" id="PTHR10434:SF11">
    <property type="entry name" value="1-ACYL-SN-GLYCEROL-3-PHOSPHATE ACYLTRANSFERASE"/>
    <property type="match status" value="1"/>
</dbReference>
<dbReference type="OrthoDB" id="9803035at2"/>
<dbReference type="Proteomes" id="UP000316092">
    <property type="component" value="Unassembled WGS sequence"/>
</dbReference>
<dbReference type="InterPro" id="IPR002123">
    <property type="entry name" value="Plipid/glycerol_acylTrfase"/>
</dbReference>
<evidence type="ECO:0000313" key="5">
    <source>
        <dbReference type="EMBL" id="TSA82583.1"/>
    </source>
</evidence>
<dbReference type="SMART" id="SM00563">
    <property type="entry name" value="PlsC"/>
    <property type="match status" value="1"/>
</dbReference>
<name>A0A553UQU1_9DEIO</name>
<keyword evidence="1 5" id="KW-0808">Transferase</keyword>
<proteinExistence type="predicted"/>
<evidence type="ECO:0000313" key="6">
    <source>
        <dbReference type="Proteomes" id="UP000316092"/>
    </source>
</evidence>
<sequence length="228" mass="24306">MTASLPGPQTPEPERPEAQTQEIQPPVTAPKPPKPAEELHAPAVNPLVYQFVVLGMNLPRVLRGQYIHTLGREHIPPPGSKLIVAGAHVSSLDPFLIAKVMPGHYVQFMSKKELFGPVMGDIIRAGGSFPVDRSITDLVAIRTALRILKADGTLGLFPEGTRGGGNGQMQGGVGLLALRGKAPVLPVGLRQEGKRWLVRFGPLIEPKGSIKDLTAQIGAEISRLSGPI</sequence>